<dbReference type="EMBL" id="JACEEZ010025091">
    <property type="protein sequence ID" value="KAG0704768.1"/>
    <property type="molecule type" value="Genomic_DNA"/>
</dbReference>
<dbReference type="Proteomes" id="UP000770661">
    <property type="component" value="Unassembled WGS sequence"/>
</dbReference>
<evidence type="ECO:0000256" key="4">
    <source>
        <dbReference type="ARBA" id="ARBA00022679"/>
    </source>
</evidence>
<evidence type="ECO:0000313" key="7">
    <source>
        <dbReference type="Proteomes" id="UP000770661"/>
    </source>
</evidence>
<organism evidence="6 7">
    <name type="scientific">Chionoecetes opilio</name>
    <name type="common">Atlantic snow crab</name>
    <name type="synonym">Cancer opilio</name>
    <dbReference type="NCBI Taxonomy" id="41210"/>
    <lineage>
        <taxon>Eukaryota</taxon>
        <taxon>Metazoa</taxon>
        <taxon>Ecdysozoa</taxon>
        <taxon>Arthropoda</taxon>
        <taxon>Crustacea</taxon>
        <taxon>Multicrustacea</taxon>
        <taxon>Malacostraca</taxon>
        <taxon>Eumalacostraca</taxon>
        <taxon>Eucarida</taxon>
        <taxon>Decapoda</taxon>
        <taxon>Pleocyemata</taxon>
        <taxon>Brachyura</taxon>
        <taxon>Eubrachyura</taxon>
        <taxon>Majoidea</taxon>
        <taxon>Majidae</taxon>
        <taxon>Chionoecetes</taxon>
    </lineage>
</organism>
<dbReference type="OrthoDB" id="1732682at2759"/>
<evidence type="ECO:0000256" key="2">
    <source>
        <dbReference type="ARBA" id="ARBA00011738"/>
    </source>
</evidence>
<evidence type="ECO:0000256" key="3">
    <source>
        <dbReference type="ARBA" id="ARBA00022576"/>
    </source>
</evidence>
<sequence>MECVVNPPRKGEASYEQFVSEKTAVLSSLAQRAKMVVETFNSVPGMSCNTVQGAMYAFPQEGNEIEEPELQEKVKVLARMDAGASMCAICAEFDIKSSTFYPFIAVEAAKAAGQAPDVFYAFQLLENTGICIVPGSGFGQRPGTYHFSQAQYFLHIVRIVRVFCSIFHLLCAIHFVSQPPHRLQHIKHLKH</sequence>
<dbReference type="GO" id="GO:0008483">
    <property type="term" value="F:transaminase activity"/>
    <property type="evidence" value="ECO:0007669"/>
    <property type="project" value="UniProtKB-KW"/>
</dbReference>
<name>A0A8J5CFN6_CHIOP</name>
<dbReference type="AlphaFoldDB" id="A0A8J5CFN6"/>
<keyword evidence="3 6" id="KW-0032">Aminotransferase</keyword>
<evidence type="ECO:0000256" key="1">
    <source>
        <dbReference type="ARBA" id="ARBA00001933"/>
    </source>
</evidence>
<gene>
    <name evidence="6" type="primary">gpt2l</name>
    <name evidence="6" type="ORF">GWK47_024626</name>
</gene>
<keyword evidence="5" id="KW-0663">Pyridoxal phosphate</keyword>
<evidence type="ECO:0000313" key="6">
    <source>
        <dbReference type="EMBL" id="KAG0704768.1"/>
    </source>
</evidence>
<dbReference type="PANTHER" id="PTHR11751:SF29">
    <property type="entry name" value="ALANINE TRANSAMINASE"/>
    <property type="match status" value="1"/>
</dbReference>
<dbReference type="InterPro" id="IPR015422">
    <property type="entry name" value="PyrdxlP-dep_Trfase_small"/>
</dbReference>
<dbReference type="InterPro" id="IPR045088">
    <property type="entry name" value="ALAT1/2-like"/>
</dbReference>
<keyword evidence="4" id="KW-0808">Transferase</keyword>
<comment type="cofactor">
    <cofactor evidence="1">
        <name>pyridoxal 5'-phosphate</name>
        <dbReference type="ChEBI" id="CHEBI:597326"/>
    </cofactor>
</comment>
<comment type="subunit">
    <text evidence="2">Homodimer.</text>
</comment>
<proteinExistence type="predicted"/>
<evidence type="ECO:0000256" key="5">
    <source>
        <dbReference type="ARBA" id="ARBA00022898"/>
    </source>
</evidence>
<dbReference type="PANTHER" id="PTHR11751">
    <property type="entry name" value="ALANINE AMINOTRANSFERASE"/>
    <property type="match status" value="1"/>
</dbReference>
<reference evidence="6" key="1">
    <citation type="submission" date="2020-07" db="EMBL/GenBank/DDBJ databases">
        <title>The High-quality genome of the commercially important snow crab, Chionoecetes opilio.</title>
        <authorList>
            <person name="Jeong J.-H."/>
            <person name="Ryu S."/>
        </authorList>
    </citation>
    <scope>NUCLEOTIDE SEQUENCE</scope>
    <source>
        <strain evidence="6">MADBK_172401_WGS</strain>
        <tissue evidence="6">Digestive gland</tissue>
    </source>
</reference>
<comment type="caution">
    <text evidence="6">The sequence shown here is derived from an EMBL/GenBank/DDBJ whole genome shotgun (WGS) entry which is preliminary data.</text>
</comment>
<protein>
    <submittedName>
        <fullName evidence="6">Alanine aminotransferase 2-like</fullName>
    </submittedName>
</protein>
<dbReference type="SUPFAM" id="SSF53383">
    <property type="entry name" value="PLP-dependent transferases"/>
    <property type="match status" value="1"/>
</dbReference>
<keyword evidence="7" id="KW-1185">Reference proteome</keyword>
<accession>A0A8J5CFN6</accession>
<dbReference type="InterPro" id="IPR015424">
    <property type="entry name" value="PyrdxlP-dep_Trfase"/>
</dbReference>
<dbReference type="Gene3D" id="3.90.1150.10">
    <property type="entry name" value="Aspartate Aminotransferase, domain 1"/>
    <property type="match status" value="2"/>
</dbReference>